<dbReference type="AlphaFoldDB" id="A0A369K7I4"/>
<evidence type="ECO:0000313" key="2">
    <source>
        <dbReference type="EMBL" id="RDB29858.1"/>
    </source>
</evidence>
<keyword evidence="1" id="KW-0812">Transmembrane</keyword>
<keyword evidence="3" id="KW-1185">Reference proteome</keyword>
<evidence type="ECO:0000256" key="1">
    <source>
        <dbReference type="SAM" id="Phobius"/>
    </source>
</evidence>
<reference evidence="2" key="1">
    <citation type="submission" date="2018-04" db="EMBL/GenBank/DDBJ databases">
        <title>Whole genome sequencing of Hypsizygus marmoreus.</title>
        <authorList>
            <person name="Choi I.-G."/>
            <person name="Min B."/>
            <person name="Kim J.-G."/>
            <person name="Kim S."/>
            <person name="Oh Y.-L."/>
            <person name="Kong W.-S."/>
            <person name="Park H."/>
            <person name="Jeong J."/>
            <person name="Song E.-S."/>
        </authorList>
    </citation>
    <scope>NUCLEOTIDE SEQUENCE [LARGE SCALE GENOMIC DNA]</scope>
    <source>
        <strain evidence="2">51987-8</strain>
    </source>
</reference>
<keyword evidence="1" id="KW-0472">Membrane</keyword>
<keyword evidence="1" id="KW-1133">Transmembrane helix</keyword>
<accession>A0A369K7I4</accession>
<proteinExistence type="predicted"/>
<name>A0A369K7I4_HYPMA</name>
<sequence>MFHTLLSNDIDSMVYTSYALDSTIFPPSYGCLGYLISVVYYAVYVNTKVFVRERLVSLTFHHPYAGVLSFPTSCDLLLIDLIRKDIYLAQQVSIETNPTLHAAQVFTSTTSTTKSCIADRPYAEHTRYRPHIRYFARNREQMNLFMVYVYTSLTIPMTEQETRAAGYCEVRDSVDKMGPEGFRQRKGAITSVDDHCATRRSAKVAHHG</sequence>
<organism evidence="2 3">
    <name type="scientific">Hypsizygus marmoreus</name>
    <name type="common">White beech mushroom</name>
    <name type="synonym">Agaricus marmoreus</name>
    <dbReference type="NCBI Taxonomy" id="39966"/>
    <lineage>
        <taxon>Eukaryota</taxon>
        <taxon>Fungi</taxon>
        <taxon>Dikarya</taxon>
        <taxon>Basidiomycota</taxon>
        <taxon>Agaricomycotina</taxon>
        <taxon>Agaricomycetes</taxon>
        <taxon>Agaricomycetidae</taxon>
        <taxon>Agaricales</taxon>
        <taxon>Tricholomatineae</taxon>
        <taxon>Lyophyllaceae</taxon>
        <taxon>Hypsizygus</taxon>
    </lineage>
</organism>
<comment type="caution">
    <text evidence="2">The sequence shown here is derived from an EMBL/GenBank/DDBJ whole genome shotgun (WGS) entry which is preliminary data.</text>
</comment>
<dbReference type="Proteomes" id="UP000076154">
    <property type="component" value="Unassembled WGS sequence"/>
</dbReference>
<feature type="transmembrane region" description="Helical" evidence="1">
    <location>
        <begin position="24"/>
        <end position="44"/>
    </location>
</feature>
<evidence type="ECO:0000313" key="3">
    <source>
        <dbReference type="Proteomes" id="UP000076154"/>
    </source>
</evidence>
<dbReference type="EMBL" id="LUEZ02000009">
    <property type="protein sequence ID" value="RDB29858.1"/>
    <property type="molecule type" value="Genomic_DNA"/>
</dbReference>
<protein>
    <submittedName>
        <fullName evidence="2">Uncharacterized protein</fullName>
    </submittedName>
</protein>
<gene>
    <name evidence="2" type="ORF">Hypma_013975</name>
</gene>
<dbReference type="InParanoid" id="A0A369K7I4"/>